<dbReference type="SMART" id="SM00575">
    <property type="entry name" value="ZnF_PMZ"/>
    <property type="match status" value="1"/>
</dbReference>
<dbReference type="InterPro" id="IPR036875">
    <property type="entry name" value="Znf_CCHC_sf"/>
</dbReference>
<feature type="compositionally biased region" description="Basic residues" evidence="5">
    <location>
        <begin position="638"/>
        <end position="648"/>
    </location>
</feature>
<dbReference type="GO" id="GO:0003676">
    <property type="term" value="F:nucleic acid binding"/>
    <property type="evidence" value="ECO:0007669"/>
    <property type="project" value="InterPro"/>
</dbReference>
<dbReference type="EMBL" id="AP008207">
    <property type="protein sequence ID" value="BAF03959.2"/>
    <property type="molecule type" value="Genomic_DNA"/>
</dbReference>
<dbReference type="Proteomes" id="UP000000763">
    <property type="component" value="Chromosome 1"/>
</dbReference>
<evidence type="ECO:0000259" key="6">
    <source>
        <dbReference type="PROSITE" id="PS50966"/>
    </source>
</evidence>
<keyword evidence="2 4" id="KW-0863">Zinc-finger</keyword>
<protein>
    <submittedName>
        <fullName evidence="7">Os01g0152500 protein</fullName>
    </submittedName>
</protein>
<dbReference type="GO" id="GO:0008270">
    <property type="term" value="F:zinc ion binding"/>
    <property type="evidence" value="ECO:0007669"/>
    <property type="project" value="UniProtKB-KW"/>
</dbReference>
<sequence length="856" mass="96299">MPRLPKCASVRRNVKRRSIHDDDDFVTPPTRKKAVRVKFVAPVSRCVPSSITPIIQRFSAEKKELVAEMGFEGLLHMPLITNHRDFSYWLLSRVSPTRSAIELESGEVLPLSPEDVKKVLGIPCVGEELQAPNVEFVSHVKRLIAERMKVASFKDVNKEVLEDVLDKHHRGQMSKAEKESFKTAFLMLVMMKFLAPQSNMDNKCPRYFSALLDPNEIAKFNWSGYVLNEILDAAATVQKKHADGTKCGYITGCSIYLQVHYLDNVDFGGDLNLEHNIFPRIALYDRDTIKERYQLDISERNYYQATQFGKLKLRPKNEVCYKRTCERTSVTDSGGNENVQIESQKAQELKSFWISCIGNLDKATESLVKVTEASKNMPSVTIPISDEVDVSKGYTCTTVNDDAENGIEVNQTPSLGNDVEDVSAAAANCTPMVHTHNLKEESIDLNRTVPHRTYTGLDFDPPSFDLNIDYSPSNNTVQVDKDEEDYKCVCKLFEHMGILCCHVIKVMTHIGCRSIPDKYILRRWSISAREGSGSNLESFRNDKDAASSRTHRHTLLYHACIDLSKQGDISVDAFHLAMKHITDALDEIKLVAGTNESPMGYTDPPNDEPAGPDQGGEQNEDPAAHQAVQSLPLPPDRRAKRGRPRSTRLKSPVDGGVRKKRICSNCHLKGHYRTGCPTNPENTSKNKVIKVCTKCKLAGHYASTCGVDTIATYKEQNNTTLLTSGALSGSRQQHISVPVAMDKMNTGAWSDKIDQSLQKYDHPRCRWHILFGTKSELHNLYHARTASDFEDTWTALVNEYGLQEENAYLQKAQMLIDDETKPNDSQEIDTDRKDVKREVEAPKLIISRHSDDKFSS</sequence>
<feature type="compositionally biased region" description="Basic and acidic residues" evidence="5">
    <location>
        <begin position="818"/>
        <end position="841"/>
    </location>
</feature>
<dbReference type="Gene3D" id="4.10.60.10">
    <property type="entry name" value="Zinc finger, CCHC-type"/>
    <property type="match status" value="1"/>
</dbReference>
<evidence type="ECO:0000256" key="5">
    <source>
        <dbReference type="SAM" id="MobiDB-lite"/>
    </source>
</evidence>
<evidence type="ECO:0000256" key="2">
    <source>
        <dbReference type="ARBA" id="ARBA00022771"/>
    </source>
</evidence>
<gene>
    <name evidence="7" type="ordered locus">Os01g0152500</name>
</gene>
<dbReference type="SUPFAM" id="SSF57756">
    <property type="entry name" value="Retrovirus zinc finger-like domains"/>
    <property type="match status" value="1"/>
</dbReference>
<dbReference type="InterPro" id="IPR006564">
    <property type="entry name" value="Znf_PMZ"/>
</dbReference>
<evidence type="ECO:0000256" key="1">
    <source>
        <dbReference type="ARBA" id="ARBA00022723"/>
    </source>
</evidence>
<dbReference type="PROSITE" id="PS50966">
    <property type="entry name" value="ZF_SWIM"/>
    <property type="match status" value="1"/>
</dbReference>
<dbReference type="PANTHER" id="PTHR34835">
    <property type="entry name" value="OS07G0283600 PROTEIN-RELATED"/>
    <property type="match status" value="1"/>
</dbReference>
<dbReference type="InterPro" id="IPR001878">
    <property type="entry name" value="Znf_CCHC"/>
</dbReference>
<proteinExistence type="predicted"/>
<accession>Q0JQL9</accession>
<feature type="region of interest" description="Disordered" evidence="5">
    <location>
        <begin position="595"/>
        <end position="655"/>
    </location>
</feature>
<dbReference type="PANTHER" id="PTHR34835:SF43">
    <property type="entry name" value="OS01G0152500 PROTEIN"/>
    <property type="match status" value="1"/>
</dbReference>
<name>Q0JQL9_ORYSJ</name>
<evidence type="ECO:0000256" key="4">
    <source>
        <dbReference type="PROSITE-ProRule" id="PRU00325"/>
    </source>
</evidence>
<dbReference type="Pfam" id="PF04434">
    <property type="entry name" value="SWIM"/>
    <property type="match status" value="1"/>
</dbReference>
<organism evidence="7 8">
    <name type="scientific">Oryza sativa subsp. japonica</name>
    <name type="common">Rice</name>
    <dbReference type="NCBI Taxonomy" id="39947"/>
    <lineage>
        <taxon>Eukaryota</taxon>
        <taxon>Viridiplantae</taxon>
        <taxon>Streptophyta</taxon>
        <taxon>Embryophyta</taxon>
        <taxon>Tracheophyta</taxon>
        <taxon>Spermatophyta</taxon>
        <taxon>Magnoliopsida</taxon>
        <taxon>Liliopsida</taxon>
        <taxon>Poales</taxon>
        <taxon>Poaceae</taxon>
        <taxon>BOP clade</taxon>
        <taxon>Oryzoideae</taxon>
        <taxon>Oryzeae</taxon>
        <taxon>Oryzinae</taxon>
        <taxon>Oryza</taxon>
        <taxon>Oryza sativa</taxon>
    </lineage>
</organism>
<dbReference type="InterPro" id="IPR007527">
    <property type="entry name" value="Znf_SWIM"/>
</dbReference>
<dbReference type="SMART" id="SM00343">
    <property type="entry name" value="ZnF_C2HC"/>
    <property type="match status" value="2"/>
</dbReference>
<dbReference type="AlphaFoldDB" id="Q0JQL9"/>
<evidence type="ECO:0000313" key="8">
    <source>
        <dbReference type="Proteomes" id="UP000000763"/>
    </source>
</evidence>
<feature type="domain" description="SWIM-type" evidence="6">
    <location>
        <begin position="475"/>
        <end position="511"/>
    </location>
</feature>
<keyword evidence="3" id="KW-0862">Zinc</keyword>
<reference evidence="8" key="2">
    <citation type="journal article" date="2008" name="Nucleic Acids Res.">
        <title>The rice annotation project database (RAP-DB): 2008 update.</title>
        <authorList>
            <consortium name="The rice annotation project (RAP)"/>
        </authorList>
    </citation>
    <scope>GENOME REANNOTATION</scope>
    <source>
        <strain evidence="8">cv. Nipponbare</strain>
    </source>
</reference>
<dbReference type="KEGG" id="dosa:Os01g0152500"/>
<feature type="region of interest" description="Disordered" evidence="5">
    <location>
        <begin position="818"/>
        <end position="842"/>
    </location>
</feature>
<evidence type="ECO:0000313" key="7">
    <source>
        <dbReference type="EMBL" id="BAF03959.2"/>
    </source>
</evidence>
<keyword evidence="1" id="KW-0479">Metal-binding</keyword>
<evidence type="ECO:0000256" key="3">
    <source>
        <dbReference type="ARBA" id="ARBA00022833"/>
    </source>
</evidence>
<reference evidence="8" key="1">
    <citation type="journal article" date="2005" name="Nature">
        <title>The map-based sequence of the rice genome.</title>
        <authorList>
            <consortium name="International rice genome sequencing project (IRGSP)"/>
            <person name="Matsumoto T."/>
            <person name="Wu J."/>
            <person name="Kanamori H."/>
            <person name="Katayose Y."/>
            <person name="Fujisawa M."/>
            <person name="Namiki N."/>
            <person name="Mizuno H."/>
            <person name="Yamamoto K."/>
            <person name="Antonio B.A."/>
            <person name="Baba T."/>
            <person name="Sakata K."/>
            <person name="Nagamura Y."/>
            <person name="Aoki H."/>
            <person name="Arikawa K."/>
            <person name="Arita K."/>
            <person name="Bito T."/>
            <person name="Chiden Y."/>
            <person name="Fujitsuka N."/>
            <person name="Fukunaka R."/>
            <person name="Hamada M."/>
            <person name="Harada C."/>
            <person name="Hayashi A."/>
            <person name="Hijishita S."/>
            <person name="Honda M."/>
            <person name="Hosokawa S."/>
            <person name="Ichikawa Y."/>
            <person name="Idonuma A."/>
            <person name="Iijima M."/>
            <person name="Ikeda M."/>
            <person name="Ikeno M."/>
            <person name="Ito K."/>
            <person name="Ito S."/>
            <person name="Ito T."/>
            <person name="Ito Y."/>
            <person name="Ito Y."/>
            <person name="Iwabuchi A."/>
            <person name="Kamiya K."/>
            <person name="Karasawa W."/>
            <person name="Kurita K."/>
            <person name="Katagiri S."/>
            <person name="Kikuta A."/>
            <person name="Kobayashi H."/>
            <person name="Kobayashi N."/>
            <person name="Machita K."/>
            <person name="Maehara T."/>
            <person name="Masukawa M."/>
            <person name="Mizubayashi T."/>
            <person name="Mukai Y."/>
            <person name="Nagasaki H."/>
            <person name="Nagata Y."/>
            <person name="Naito S."/>
            <person name="Nakashima M."/>
            <person name="Nakama Y."/>
            <person name="Nakamichi Y."/>
            <person name="Nakamura M."/>
            <person name="Meguro A."/>
            <person name="Negishi M."/>
            <person name="Ohta I."/>
            <person name="Ohta T."/>
            <person name="Okamoto M."/>
            <person name="Ono N."/>
            <person name="Saji S."/>
            <person name="Sakaguchi M."/>
            <person name="Sakai K."/>
            <person name="Shibata M."/>
            <person name="Shimokawa T."/>
            <person name="Song J."/>
            <person name="Takazaki Y."/>
            <person name="Terasawa K."/>
            <person name="Tsugane M."/>
            <person name="Tsuji K."/>
            <person name="Ueda S."/>
            <person name="Waki K."/>
            <person name="Yamagata H."/>
            <person name="Yamamoto M."/>
            <person name="Yamamoto S."/>
            <person name="Yamane H."/>
            <person name="Yoshiki S."/>
            <person name="Yoshihara R."/>
            <person name="Yukawa K."/>
            <person name="Zhong H."/>
            <person name="Yano M."/>
            <person name="Yuan Q."/>
            <person name="Ouyang S."/>
            <person name="Liu J."/>
            <person name="Jones K.M."/>
            <person name="Gansberger K."/>
            <person name="Moffat K."/>
            <person name="Hill J."/>
            <person name="Bera J."/>
            <person name="Fadrosh D."/>
            <person name="Jin S."/>
            <person name="Johri S."/>
            <person name="Kim M."/>
            <person name="Overton L."/>
            <person name="Reardon M."/>
            <person name="Tsitrin T."/>
            <person name="Vuong H."/>
            <person name="Weaver B."/>
            <person name="Ciecko A."/>
            <person name="Tallon L."/>
            <person name="Jackson J."/>
            <person name="Pai G."/>
            <person name="Aken S.V."/>
            <person name="Utterback T."/>
            <person name="Reidmuller S."/>
            <person name="Feldblyum T."/>
            <person name="Hsiao J."/>
            <person name="Zismann V."/>
            <person name="Iobst S."/>
            <person name="de Vazeille A.R."/>
            <person name="Buell C.R."/>
            <person name="Ying K."/>
            <person name="Li Y."/>
            <person name="Lu T."/>
            <person name="Huang Y."/>
            <person name="Zhao Q."/>
            <person name="Feng Q."/>
            <person name="Zhang L."/>
            <person name="Zhu J."/>
            <person name="Weng Q."/>
            <person name="Mu J."/>
            <person name="Lu Y."/>
            <person name="Fan D."/>
            <person name="Liu Y."/>
            <person name="Guan J."/>
            <person name="Zhang Y."/>
            <person name="Yu S."/>
            <person name="Liu X."/>
            <person name="Zhang Y."/>
            <person name="Hong G."/>
            <person name="Han B."/>
            <person name="Choisne N."/>
            <person name="Demange N."/>
            <person name="Orjeda G."/>
            <person name="Samain S."/>
            <person name="Cattolico L."/>
            <person name="Pelletier E."/>
            <person name="Couloux A."/>
            <person name="Segurens B."/>
            <person name="Wincker P."/>
            <person name="D'Hont A."/>
            <person name="Scarpelli C."/>
            <person name="Weissenbach J."/>
            <person name="Salanoubat M."/>
            <person name="Quetier F."/>
            <person name="Yu Y."/>
            <person name="Kim H.R."/>
            <person name="Rambo T."/>
            <person name="Currie J."/>
            <person name="Collura K."/>
            <person name="Luo M."/>
            <person name="Yang T."/>
            <person name="Ammiraju J.S.S."/>
            <person name="Engler F."/>
            <person name="Soderlund C."/>
            <person name="Wing R.A."/>
            <person name="Palmer L.E."/>
            <person name="de la Bastide M."/>
            <person name="Spiegel L."/>
            <person name="Nascimento L."/>
            <person name="Zutavern T."/>
            <person name="O'Shaughnessy A."/>
            <person name="Dike S."/>
            <person name="Dedhia N."/>
            <person name="Preston R."/>
            <person name="Balija V."/>
            <person name="McCombie W.R."/>
            <person name="Chow T."/>
            <person name="Chen H."/>
            <person name="Chung M."/>
            <person name="Chen C."/>
            <person name="Shaw J."/>
            <person name="Wu H."/>
            <person name="Hsiao K."/>
            <person name="Chao Y."/>
            <person name="Chu M."/>
            <person name="Cheng C."/>
            <person name="Hour A."/>
            <person name="Lee P."/>
            <person name="Lin S."/>
            <person name="Lin Y."/>
            <person name="Liou J."/>
            <person name="Liu S."/>
            <person name="Hsing Y."/>
            <person name="Raghuvanshi S."/>
            <person name="Mohanty A."/>
            <person name="Bharti A.K."/>
            <person name="Gaur A."/>
            <person name="Gupta V."/>
            <person name="Kumar D."/>
            <person name="Ravi V."/>
            <person name="Vij S."/>
            <person name="Kapur A."/>
            <person name="Khurana P."/>
            <person name="Khurana P."/>
            <person name="Khurana J.P."/>
            <person name="Tyagi A.K."/>
            <person name="Gaikwad K."/>
            <person name="Singh A."/>
            <person name="Dalal V."/>
            <person name="Srivastava S."/>
            <person name="Dixit A."/>
            <person name="Pal A.K."/>
            <person name="Ghazi I.A."/>
            <person name="Yadav M."/>
            <person name="Pandit A."/>
            <person name="Bhargava A."/>
            <person name="Sureshbabu K."/>
            <person name="Batra K."/>
            <person name="Sharma T.R."/>
            <person name="Mohapatra T."/>
            <person name="Singh N.K."/>
            <person name="Messing J."/>
            <person name="Nelson A.B."/>
            <person name="Fuks G."/>
            <person name="Kavchok S."/>
            <person name="Keizer G."/>
            <person name="Linton E."/>
            <person name="Llaca V."/>
            <person name="Song R."/>
            <person name="Tanyolac B."/>
            <person name="Young S."/>
            <person name="Ho-Il K."/>
            <person name="Hahn J.H."/>
            <person name="Sangsakoo G."/>
            <person name="Vanavichit A."/>
            <person name="de Mattos Luiz.A.T."/>
            <person name="Zimmer P.D."/>
            <person name="Malone G."/>
            <person name="Dellagostin O."/>
            <person name="de Oliveira A.C."/>
            <person name="Bevan M."/>
            <person name="Bancroft I."/>
            <person name="Minx P."/>
            <person name="Cordum H."/>
            <person name="Wilson R."/>
            <person name="Cheng Z."/>
            <person name="Jin W."/>
            <person name="Jiang J."/>
            <person name="Leong S.A."/>
            <person name="Iwama H."/>
            <person name="Gojobori T."/>
            <person name="Itoh T."/>
            <person name="Niimura Y."/>
            <person name="Fujii Y."/>
            <person name="Habara T."/>
            <person name="Sakai H."/>
            <person name="Sato Y."/>
            <person name="Wilson G."/>
            <person name="Kumar K."/>
            <person name="McCouch S."/>
            <person name="Juretic N."/>
            <person name="Hoen D."/>
            <person name="Wright S."/>
            <person name="Bruskiewich R."/>
            <person name="Bureau T."/>
            <person name="Miyao A."/>
            <person name="Hirochika H."/>
            <person name="Nishikawa T."/>
            <person name="Kadowaki K."/>
            <person name="Sugiura M."/>
            <person name="Burr B."/>
            <person name="Sasaki T."/>
        </authorList>
    </citation>
    <scope>NUCLEOTIDE SEQUENCE [LARGE SCALE GENOMIC DNA]</scope>
    <source>
        <strain evidence="8">cv. Nipponbare</strain>
    </source>
</reference>